<comment type="caution">
    <text evidence="2">The sequence shown here is derived from an EMBL/GenBank/DDBJ whole genome shotgun (WGS) entry which is preliminary data.</text>
</comment>
<feature type="compositionally biased region" description="Low complexity" evidence="1">
    <location>
        <begin position="411"/>
        <end position="424"/>
    </location>
</feature>
<feature type="region of interest" description="Disordered" evidence="1">
    <location>
        <begin position="1"/>
        <end position="33"/>
    </location>
</feature>
<feature type="compositionally biased region" description="Gly residues" evidence="1">
    <location>
        <begin position="327"/>
        <end position="341"/>
    </location>
</feature>
<protein>
    <recommendedName>
        <fullName evidence="4">Ubiquitin-like domain-containing protein</fullName>
    </recommendedName>
</protein>
<gene>
    <name evidence="2" type="ORF">PCOR1329_LOCUS84696</name>
</gene>
<feature type="compositionally biased region" description="Gly residues" evidence="1">
    <location>
        <begin position="267"/>
        <end position="290"/>
    </location>
</feature>
<sequence>RGRPRLAAGMGGDRGGEAGGLPVGSSGPSLRQRHPGCVPVVCLGEGGAPPGAGGRPLLKLVVPDRYTVSQLKREIERRAPGAPVDMLWIGRELAQDPGGRQRPRLRAGRAAPGGGRLPVRAGGLALRHRGHGGRRATGVPLAGGGVRRVRLLSPPGPGPRGRGRLRRPFLGRRGRPGRRRRCREAPREAPRPCARGLQAGAQARPARNQHEAVGAAHHGLQAGQELPVQAPRLPGDDRRRLGQDQPLRRRRSAAPGGPHLGSLREAPGGGRAAAPGLWGGRGRGAGADGGGGRRRGGVRAGDRRRARSRPRAGAGEGRGPRCRRAGVPGGPAGGPGAGRRGGPPSRRRGGEPPGAGAAARRDRGGPAPPRAPRGGRRLRPRTPTETPSWSWCGLQWTSPRGPGRRERARRGPGAVAARGPGPGG</sequence>
<accession>A0ABN9YDE0</accession>
<feature type="region of interest" description="Disordered" evidence="1">
    <location>
        <begin position="147"/>
        <end position="424"/>
    </location>
</feature>
<feature type="compositionally biased region" description="Basic residues" evidence="1">
    <location>
        <begin position="161"/>
        <end position="182"/>
    </location>
</feature>
<dbReference type="Proteomes" id="UP001189429">
    <property type="component" value="Unassembled WGS sequence"/>
</dbReference>
<feature type="compositionally biased region" description="Basic residues" evidence="1">
    <location>
        <begin position="292"/>
        <end position="310"/>
    </location>
</feature>
<evidence type="ECO:0008006" key="4">
    <source>
        <dbReference type="Google" id="ProtNLM"/>
    </source>
</evidence>
<name>A0ABN9YDE0_9DINO</name>
<dbReference type="EMBL" id="CAUYUJ010022416">
    <property type="protein sequence ID" value="CAK0910540.1"/>
    <property type="molecule type" value="Genomic_DNA"/>
</dbReference>
<feature type="compositionally biased region" description="Gly residues" evidence="1">
    <location>
        <begin position="9"/>
        <end position="22"/>
    </location>
</feature>
<organism evidence="2 3">
    <name type="scientific">Prorocentrum cordatum</name>
    <dbReference type="NCBI Taxonomy" id="2364126"/>
    <lineage>
        <taxon>Eukaryota</taxon>
        <taxon>Sar</taxon>
        <taxon>Alveolata</taxon>
        <taxon>Dinophyceae</taxon>
        <taxon>Prorocentrales</taxon>
        <taxon>Prorocentraceae</taxon>
        <taxon>Prorocentrum</taxon>
    </lineage>
</organism>
<feature type="non-terminal residue" evidence="2">
    <location>
        <position position="424"/>
    </location>
</feature>
<keyword evidence="3" id="KW-1185">Reference proteome</keyword>
<feature type="region of interest" description="Disordered" evidence="1">
    <location>
        <begin position="95"/>
        <end position="119"/>
    </location>
</feature>
<feature type="non-terminal residue" evidence="2">
    <location>
        <position position="1"/>
    </location>
</feature>
<reference evidence="2" key="1">
    <citation type="submission" date="2023-10" db="EMBL/GenBank/DDBJ databases">
        <authorList>
            <person name="Chen Y."/>
            <person name="Shah S."/>
            <person name="Dougan E. K."/>
            <person name="Thang M."/>
            <person name="Chan C."/>
        </authorList>
    </citation>
    <scope>NUCLEOTIDE SEQUENCE [LARGE SCALE GENOMIC DNA]</scope>
</reference>
<proteinExistence type="predicted"/>
<evidence type="ECO:0000256" key="1">
    <source>
        <dbReference type="SAM" id="MobiDB-lite"/>
    </source>
</evidence>
<evidence type="ECO:0000313" key="3">
    <source>
        <dbReference type="Proteomes" id="UP001189429"/>
    </source>
</evidence>
<evidence type="ECO:0000313" key="2">
    <source>
        <dbReference type="EMBL" id="CAK0910540.1"/>
    </source>
</evidence>